<protein>
    <submittedName>
        <fullName evidence="7">Rieske 2Fe-2S domain-containing protein</fullName>
    </submittedName>
</protein>
<dbReference type="Pfam" id="PF00355">
    <property type="entry name" value="Rieske"/>
    <property type="match status" value="1"/>
</dbReference>
<gene>
    <name evidence="7" type="ORF">MUN78_10835</name>
</gene>
<dbReference type="InterPro" id="IPR017941">
    <property type="entry name" value="Rieske_2Fe-2S"/>
</dbReference>
<name>A0ABY4FRL7_9MICO</name>
<reference evidence="7 8" key="1">
    <citation type="submission" date="2022-04" db="EMBL/GenBank/DDBJ databases">
        <title>Leucobacter sp. isolated from rhizosphere of garlic.</title>
        <authorList>
            <person name="Won M."/>
            <person name="Lee C.-M."/>
            <person name="Woen H.-Y."/>
            <person name="Kwon S.-W."/>
        </authorList>
    </citation>
    <scope>NUCLEOTIDE SEQUENCE [LARGE SCALE GENOMIC DNA]</scope>
    <source>
        <strain evidence="7 8">H21R-40</strain>
    </source>
</reference>
<proteinExistence type="predicted"/>
<keyword evidence="2" id="KW-0479">Metal-binding</keyword>
<dbReference type="PRINTS" id="PR00162">
    <property type="entry name" value="RIESKE"/>
</dbReference>
<dbReference type="InterPro" id="IPR005805">
    <property type="entry name" value="Rieske_Fe-S_prot_C"/>
</dbReference>
<dbReference type="SUPFAM" id="SSF50022">
    <property type="entry name" value="ISP domain"/>
    <property type="match status" value="1"/>
</dbReference>
<accession>A0ABY4FRL7</accession>
<evidence type="ECO:0000256" key="5">
    <source>
        <dbReference type="ARBA" id="ARBA00023157"/>
    </source>
</evidence>
<evidence type="ECO:0000256" key="1">
    <source>
        <dbReference type="ARBA" id="ARBA00022714"/>
    </source>
</evidence>
<feature type="domain" description="Rieske" evidence="6">
    <location>
        <begin position="5"/>
        <end position="93"/>
    </location>
</feature>
<evidence type="ECO:0000256" key="2">
    <source>
        <dbReference type="ARBA" id="ARBA00022723"/>
    </source>
</evidence>
<dbReference type="EMBL" id="CP095045">
    <property type="protein sequence ID" value="UOQ58902.1"/>
    <property type="molecule type" value="Genomic_DNA"/>
</dbReference>
<keyword evidence="5" id="KW-1015">Disulfide bond</keyword>
<sequence>MLGGWAEAELSDPATAAALGDGEGRVIRDGVAPVGVARVDGAECRVSGVCPHLGGVLRWNPAERSWDCPLHGSRFTARGERLEGPAVTDLEPR</sequence>
<dbReference type="InterPro" id="IPR036922">
    <property type="entry name" value="Rieske_2Fe-2S_sf"/>
</dbReference>
<evidence type="ECO:0000259" key="6">
    <source>
        <dbReference type="PROSITE" id="PS51296"/>
    </source>
</evidence>
<dbReference type="PROSITE" id="PS51296">
    <property type="entry name" value="RIESKE"/>
    <property type="match status" value="1"/>
</dbReference>
<evidence type="ECO:0000313" key="7">
    <source>
        <dbReference type="EMBL" id="UOQ58902.1"/>
    </source>
</evidence>
<keyword evidence="1" id="KW-0001">2Fe-2S</keyword>
<dbReference type="Gene3D" id="2.102.10.10">
    <property type="entry name" value="Rieske [2Fe-2S] iron-sulphur domain"/>
    <property type="match status" value="1"/>
</dbReference>
<dbReference type="Proteomes" id="UP000831786">
    <property type="component" value="Chromosome"/>
</dbReference>
<keyword evidence="3" id="KW-0408">Iron</keyword>
<organism evidence="7 8">
    <name type="scientific">Leucobacter allii</name>
    <dbReference type="NCBI Taxonomy" id="2932247"/>
    <lineage>
        <taxon>Bacteria</taxon>
        <taxon>Bacillati</taxon>
        <taxon>Actinomycetota</taxon>
        <taxon>Actinomycetes</taxon>
        <taxon>Micrococcales</taxon>
        <taxon>Microbacteriaceae</taxon>
        <taxon>Leucobacter</taxon>
    </lineage>
</organism>
<keyword evidence="8" id="KW-1185">Reference proteome</keyword>
<evidence type="ECO:0000313" key="8">
    <source>
        <dbReference type="Proteomes" id="UP000831786"/>
    </source>
</evidence>
<evidence type="ECO:0000256" key="4">
    <source>
        <dbReference type="ARBA" id="ARBA00023014"/>
    </source>
</evidence>
<evidence type="ECO:0000256" key="3">
    <source>
        <dbReference type="ARBA" id="ARBA00023004"/>
    </source>
</evidence>
<keyword evidence="4" id="KW-0411">Iron-sulfur</keyword>